<proteinExistence type="predicted"/>
<feature type="region of interest" description="Disordered" evidence="1">
    <location>
        <begin position="24"/>
        <end position="43"/>
    </location>
</feature>
<dbReference type="InterPro" id="IPR019956">
    <property type="entry name" value="Ubiquitin_dom"/>
</dbReference>
<feature type="transmembrane region" description="Helical" evidence="2">
    <location>
        <begin position="390"/>
        <end position="409"/>
    </location>
</feature>
<evidence type="ECO:0000256" key="2">
    <source>
        <dbReference type="SAM" id="Phobius"/>
    </source>
</evidence>
<reference evidence="4 5" key="1">
    <citation type="submission" date="2012-05" db="EMBL/GenBank/DDBJ databases">
        <title>Recombination and specialization in a pathogen metapopulation.</title>
        <authorList>
            <person name="Gardiner A."/>
            <person name="Kemen E."/>
            <person name="Schultz-Larsen T."/>
            <person name="MacLean D."/>
            <person name="Van Oosterhout C."/>
            <person name="Jones J.D.G."/>
        </authorList>
    </citation>
    <scope>NUCLEOTIDE SEQUENCE [LARGE SCALE GENOMIC DNA]</scope>
    <source>
        <strain evidence="4 5">Ac Nc2</strain>
    </source>
</reference>
<feature type="transmembrane region" description="Helical" evidence="2">
    <location>
        <begin position="345"/>
        <end position="370"/>
    </location>
</feature>
<dbReference type="SUPFAM" id="SSF54236">
    <property type="entry name" value="Ubiquitin-like"/>
    <property type="match status" value="1"/>
</dbReference>
<dbReference type="PRINTS" id="PR00348">
    <property type="entry name" value="UBIQUITIN"/>
</dbReference>
<dbReference type="GO" id="GO:0071818">
    <property type="term" value="C:BAT3 complex"/>
    <property type="evidence" value="ECO:0007669"/>
    <property type="project" value="TreeGrafter"/>
</dbReference>
<dbReference type="PANTHER" id="PTHR15204">
    <property type="entry name" value="LARGE PROLINE-RICH PROTEIN BAG6"/>
    <property type="match status" value="1"/>
</dbReference>
<organism evidence="4 5">
    <name type="scientific">Albugo candida</name>
    <dbReference type="NCBI Taxonomy" id="65357"/>
    <lineage>
        <taxon>Eukaryota</taxon>
        <taxon>Sar</taxon>
        <taxon>Stramenopiles</taxon>
        <taxon>Oomycota</taxon>
        <taxon>Peronosporomycetes</taxon>
        <taxon>Albuginales</taxon>
        <taxon>Albuginaceae</taxon>
        <taxon>Albugo</taxon>
    </lineage>
</organism>
<dbReference type="InParanoid" id="A0A024FXJ0"/>
<feature type="compositionally biased region" description="Basic and acidic residues" evidence="1">
    <location>
        <begin position="89"/>
        <end position="105"/>
    </location>
</feature>
<evidence type="ECO:0000313" key="5">
    <source>
        <dbReference type="Proteomes" id="UP000053237"/>
    </source>
</evidence>
<evidence type="ECO:0000313" key="4">
    <source>
        <dbReference type="EMBL" id="CCI39230.1"/>
    </source>
</evidence>
<keyword evidence="2" id="KW-0812">Transmembrane</keyword>
<name>A0A024FXJ0_9STRA</name>
<keyword evidence="2" id="KW-0472">Membrane</keyword>
<feature type="domain" description="Ubiquitin-like" evidence="3">
    <location>
        <begin position="120"/>
        <end position="195"/>
    </location>
</feature>
<dbReference type="OrthoDB" id="267397at2759"/>
<dbReference type="GO" id="GO:0031593">
    <property type="term" value="F:polyubiquitin modification-dependent protein binding"/>
    <property type="evidence" value="ECO:0007669"/>
    <property type="project" value="TreeGrafter"/>
</dbReference>
<sequence length="437" mass="49173">MGPFRGISTADPSACRRGRLYAALPNSDEGQEDEQNSAEAISSSSVALIEGLNESEKASMVVEDQLSTDITTIISEREVENEQNSSQEARIERDHQEQVQEKEREEEHILEVKRVEDGRVAIRILHLDGKLQNIDCQLSWNLLKLKEKISELSGVTVETQRLIYGGRVLEDDQQLASYKIEQGHTIHLFVRSVQPASENIATVSTSHFPDQRSPRDNVPPLTFVNIANEAISPSVYPSDSLQRVDPLMLDSPLGSAARRIKLWSSFFLIIYSMKAMGQFAAIADDQQNRNDRNRSSYETQYDVLTRPSTIVQCYELFVHVLAVYIGCIGFKAVHDTDIRPIRFYCRGVVWLALLTTLDQVYISLHLYTLTQAGEGYHNVYNARTPPLNEVVSANVLQTLMLIVMWVIAIHHSYVHQAEVVRYNATHLSAAINALPPA</sequence>
<dbReference type="STRING" id="65357.A0A024FXJ0"/>
<evidence type="ECO:0000256" key="1">
    <source>
        <dbReference type="SAM" id="MobiDB-lite"/>
    </source>
</evidence>
<dbReference type="Pfam" id="PF00240">
    <property type="entry name" value="ubiquitin"/>
    <property type="match status" value="1"/>
</dbReference>
<feature type="region of interest" description="Disordered" evidence="1">
    <location>
        <begin position="78"/>
        <end position="105"/>
    </location>
</feature>
<feature type="transmembrane region" description="Helical" evidence="2">
    <location>
        <begin position="316"/>
        <end position="333"/>
    </location>
</feature>
<keyword evidence="2" id="KW-1133">Transmembrane helix</keyword>
<protein>
    <recommendedName>
        <fullName evidence="3">Ubiquitin-like domain-containing protein</fullName>
    </recommendedName>
</protein>
<dbReference type="EMBL" id="CAIX01000001">
    <property type="protein sequence ID" value="CCI39230.1"/>
    <property type="molecule type" value="Genomic_DNA"/>
</dbReference>
<dbReference type="PROSITE" id="PS50053">
    <property type="entry name" value="UBIQUITIN_2"/>
    <property type="match status" value="1"/>
</dbReference>
<comment type="caution">
    <text evidence="4">The sequence shown here is derived from an EMBL/GenBank/DDBJ whole genome shotgun (WGS) entry which is preliminary data.</text>
</comment>
<dbReference type="Gene3D" id="3.10.20.90">
    <property type="entry name" value="Phosphatidylinositol 3-kinase Catalytic Subunit, Chain A, domain 1"/>
    <property type="match status" value="1"/>
</dbReference>
<dbReference type="GO" id="GO:0051787">
    <property type="term" value="F:misfolded protein binding"/>
    <property type="evidence" value="ECO:0007669"/>
    <property type="project" value="TreeGrafter"/>
</dbReference>
<dbReference type="AlphaFoldDB" id="A0A024FXJ0"/>
<dbReference type="SMART" id="SM00213">
    <property type="entry name" value="UBQ"/>
    <property type="match status" value="1"/>
</dbReference>
<dbReference type="Proteomes" id="UP000053237">
    <property type="component" value="Unassembled WGS sequence"/>
</dbReference>
<dbReference type="InterPro" id="IPR029071">
    <property type="entry name" value="Ubiquitin-like_domsf"/>
</dbReference>
<dbReference type="PANTHER" id="PTHR15204:SF0">
    <property type="entry name" value="LARGE PROLINE-RICH PROTEIN BAG6"/>
    <property type="match status" value="1"/>
</dbReference>
<accession>A0A024FXJ0</accession>
<keyword evidence="5" id="KW-1185">Reference proteome</keyword>
<dbReference type="GO" id="GO:0036503">
    <property type="term" value="P:ERAD pathway"/>
    <property type="evidence" value="ECO:0007669"/>
    <property type="project" value="TreeGrafter"/>
</dbReference>
<gene>
    <name evidence="4" type="ORF">BN9_000130</name>
</gene>
<evidence type="ECO:0000259" key="3">
    <source>
        <dbReference type="PROSITE" id="PS50053"/>
    </source>
</evidence>
<dbReference type="InterPro" id="IPR000626">
    <property type="entry name" value="Ubiquitin-like_dom"/>
</dbReference>